<evidence type="ECO:0000256" key="4">
    <source>
        <dbReference type="ARBA" id="ARBA00023163"/>
    </source>
</evidence>
<keyword evidence="1" id="KW-0678">Repressor</keyword>
<feature type="domain" description="HTH tetR-type" evidence="6">
    <location>
        <begin position="10"/>
        <end position="70"/>
    </location>
</feature>
<dbReference type="Gene3D" id="1.10.357.10">
    <property type="entry name" value="Tetracycline Repressor, domain 2"/>
    <property type="match status" value="1"/>
</dbReference>
<dbReference type="Pfam" id="PF00440">
    <property type="entry name" value="TetR_N"/>
    <property type="match status" value="1"/>
</dbReference>
<evidence type="ECO:0000256" key="5">
    <source>
        <dbReference type="PROSITE-ProRule" id="PRU00335"/>
    </source>
</evidence>
<dbReference type="InterPro" id="IPR009057">
    <property type="entry name" value="Homeodomain-like_sf"/>
</dbReference>
<evidence type="ECO:0000256" key="2">
    <source>
        <dbReference type="ARBA" id="ARBA00023015"/>
    </source>
</evidence>
<dbReference type="RefSeq" id="WP_089676831.1">
    <property type="nucleotide sequence ID" value="NZ_FNIV01000001.1"/>
</dbReference>
<proteinExistence type="predicted"/>
<feature type="DNA-binding region" description="H-T-H motif" evidence="5">
    <location>
        <begin position="33"/>
        <end position="52"/>
    </location>
</feature>
<dbReference type="AlphaFoldDB" id="A0A1H0DSB6"/>
<keyword evidence="3 5" id="KW-0238">DNA-binding</keyword>
<organism evidence="7 8">
    <name type="scientific">Halomonas shengliensis</name>
    <dbReference type="NCBI Taxonomy" id="419597"/>
    <lineage>
        <taxon>Bacteria</taxon>
        <taxon>Pseudomonadati</taxon>
        <taxon>Pseudomonadota</taxon>
        <taxon>Gammaproteobacteria</taxon>
        <taxon>Oceanospirillales</taxon>
        <taxon>Halomonadaceae</taxon>
        <taxon>Halomonas</taxon>
    </lineage>
</organism>
<reference evidence="8" key="1">
    <citation type="submission" date="2016-10" db="EMBL/GenBank/DDBJ databases">
        <authorList>
            <person name="Varghese N."/>
            <person name="Submissions S."/>
        </authorList>
    </citation>
    <scope>NUCLEOTIDE SEQUENCE [LARGE SCALE GENOMIC DNA]</scope>
    <source>
        <strain evidence="8">CGMCC 1.6444</strain>
    </source>
</reference>
<dbReference type="InterPro" id="IPR050109">
    <property type="entry name" value="HTH-type_TetR-like_transc_reg"/>
</dbReference>
<dbReference type="Pfam" id="PF08361">
    <property type="entry name" value="TetR_C_2"/>
    <property type="match status" value="1"/>
</dbReference>
<dbReference type="SUPFAM" id="SSF48498">
    <property type="entry name" value="Tetracyclin repressor-like, C-terminal domain"/>
    <property type="match status" value="1"/>
</dbReference>
<evidence type="ECO:0000313" key="8">
    <source>
        <dbReference type="Proteomes" id="UP000199075"/>
    </source>
</evidence>
<keyword evidence="2" id="KW-0805">Transcription regulation</keyword>
<gene>
    <name evidence="7" type="ORF">SAMN04487957_101522</name>
</gene>
<evidence type="ECO:0000313" key="7">
    <source>
        <dbReference type="EMBL" id="SDN72933.1"/>
    </source>
</evidence>
<dbReference type="InterPro" id="IPR013572">
    <property type="entry name" value="Tscrpt_reg_MAATS_C"/>
</dbReference>
<dbReference type="Proteomes" id="UP000199075">
    <property type="component" value="Unassembled WGS sequence"/>
</dbReference>
<keyword evidence="4" id="KW-0804">Transcription</keyword>
<dbReference type="GO" id="GO:0003700">
    <property type="term" value="F:DNA-binding transcription factor activity"/>
    <property type="evidence" value="ECO:0007669"/>
    <property type="project" value="TreeGrafter"/>
</dbReference>
<dbReference type="InterPro" id="IPR001647">
    <property type="entry name" value="HTH_TetR"/>
</dbReference>
<keyword evidence="8" id="KW-1185">Reference proteome</keyword>
<dbReference type="EMBL" id="FNIV01000001">
    <property type="protein sequence ID" value="SDN72933.1"/>
    <property type="molecule type" value="Genomic_DNA"/>
</dbReference>
<dbReference type="STRING" id="419597.SAMN04487957_101522"/>
<dbReference type="PROSITE" id="PS50977">
    <property type="entry name" value="HTH_TETR_2"/>
    <property type="match status" value="1"/>
</dbReference>
<dbReference type="PANTHER" id="PTHR30055:SF240">
    <property type="entry name" value="HTH-TYPE TRANSCRIPTIONAL REGULATOR ACRR"/>
    <property type="match status" value="1"/>
</dbReference>
<dbReference type="InterPro" id="IPR036271">
    <property type="entry name" value="Tet_transcr_reg_TetR-rel_C_sf"/>
</dbReference>
<dbReference type="PANTHER" id="PTHR30055">
    <property type="entry name" value="HTH-TYPE TRANSCRIPTIONAL REGULATOR RUTR"/>
    <property type="match status" value="1"/>
</dbReference>
<dbReference type="SUPFAM" id="SSF46689">
    <property type="entry name" value="Homeodomain-like"/>
    <property type="match status" value="1"/>
</dbReference>
<name>A0A1H0DSB6_9GAMM</name>
<dbReference type="PRINTS" id="PR00455">
    <property type="entry name" value="HTHTETR"/>
</dbReference>
<sequence>MARRTKAEAAATREALLDAAEEVFLEKGVARTSLEQIARHAGMTRGAVYWHFRNKADLFRAMLGRVRVPFQELVREIDDASLSERPLEAIRLALLKGFERLEQPRYRRVHAILIHHCEVFGDIDPLAMQNEMAEDALGALLSYFECAARRQQLRPGLTAEVAAQLMQSLLSGLYHDWLRNEERYSLLDQGGRLVACQLSLLASDQAPPQAHLTGSTPGATG</sequence>
<accession>A0A1H0DSB6</accession>
<protein>
    <submittedName>
        <fullName evidence="7">Transcriptional regulator, TetR family</fullName>
    </submittedName>
</protein>
<evidence type="ECO:0000256" key="1">
    <source>
        <dbReference type="ARBA" id="ARBA00022491"/>
    </source>
</evidence>
<dbReference type="OrthoDB" id="5816932at2"/>
<evidence type="ECO:0000256" key="3">
    <source>
        <dbReference type="ARBA" id="ARBA00023125"/>
    </source>
</evidence>
<evidence type="ECO:0000259" key="6">
    <source>
        <dbReference type="PROSITE" id="PS50977"/>
    </source>
</evidence>
<dbReference type="GO" id="GO:0000976">
    <property type="term" value="F:transcription cis-regulatory region binding"/>
    <property type="evidence" value="ECO:0007669"/>
    <property type="project" value="TreeGrafter"/>
</dbReference>